<gene>
    <name evidence="5" type="ORF">FPE01S_03_04820</name>
</gene>
<reference evidence="5 6" key="1">
    <citation type="submission" date="2015-04" db="EMBL/GenBank/DDBJ databases">
        <title>Whole genome shotgun sequence of Flavihumibacter petaseus NBRC 106054.</title>
        <authorList>
            <person name="Miyazawa S."/>
            <person name="Hosoyama A."/>
            <person name="Hashimoto M."/>
            <person name="Noguchi M."/>
            <person name="Tsuchikane K."/>
            <person name="Ohji S."/>
            <person name="Yamazoe A."/>
            <person name="Ichikawa N."/>
            <person name="Kimura A."/>
            <person name="Fujita N."/>
        </authorList>
    </citation>
    <scope>NUCLEOTIDE SEQUENCE [LARGE SCALE GENOMIC DNA]</scope>
    <source>
        <strain evidence="5 6">NBRC 106054</strain>
    </source>
</reference>
<keyword evidence="1" id="KW-0472">Membrane</keyword>
<feature type="transmembrane region" description="Helical" evidence="1">
    <location>
        <begin position="652"/>
        <end position="672"/>
    </location>
</feature>
<evidence type="ECO:0000256" key="2">
    <source>
        <dbReference type="SAM" id="SignalP"/>
    </source>
</evidence>
<keyword evidence="1" id="KW-1133">Transmembrane helix</keyword>
<dbReference type="EMBL" id="BBWV01000003">
    <property type="protein sequence ID" value="GAO44445.1"/>
    <property type="molecule type" value="Genomic_DNA"/>
</dbReference>
<feature type="domain" description="DUF3857" evidence="4">
    <location>
        <begin position="64"/>
        <end position="221"/>
    </location>
</feature>
<feature type="transmembrane region" description="Helical" evidence="1">
    <location>
        <begin position="693"/>
        <end position="715"/>
    </location>
</feature>
<evidence type="ECO:0000313" key="5">
    <source>
        <dbReference type="EMBL" id="GAO44445.1"/>
    </source>
</evidence>
<evidence type="ECO:0000259" key="3">
    <source>
        <dbReference type="Pfam" id="PF01841"/>
    </source>
</evidence>
<feature type="domain" description="Transglutaminase-like" evidence="3">
    <location>
        <begin position="283"/>
        <end position="353"/>
    </location>
</feature>
<dbReference type="OrthoDB" id="98874at2"/>
<feature type="signal peptide" evidence="2">
    <location>
        <begin position="1"/>
        <end position="22"/>
    </location>
</feature>
<dbReference type="Gene3D" id="3.10.620.30">
    <property type="match status" value="1"/>
</dbReference>
<evidence type="ECO:0000313" key="6">
    <source>
        <dbReference type="Proteomes" id="UP000033121"/>
    </source>
</evidence>
<feature type="transmembrane region" description="Helical" evidence="1">
    <location>
        <begin position="772"/>
        <end position="793"/>
    </location>
</feature>
<dbReference type="RefSeq" id="WP_046370370.1">
    <property type="nucleotide sequence ID" value="NZ_BBWV01000003.1"/>
</dbReference>
<name>A0A0E9N528_9BACT</name>
<comment type="caution">
    <text evidence="5">The sequence shown here is derived from an EMBL/GenBank/DDBJ whole genome shotgun (WGS) entry which is preliminary data.</text>
</comment>
<keyword evidence="6" id="KW-1185">Reference proteome</keyword>
<dbReference type="SUPFAM" id="SSF54001">
    <property type="entry name" value="Cysteine proteinases"/>
    <property type="match status" value="1"/>
</dbReference>
<dbReference type="AlphaFoldDB" id="A0A0E9N528"/>
<evidence type="ECO:0008006" key="7">
    <source>
        <dbReference type="Google" id="ProtNLM"/>
    </source>
</evidence>
<proteinExistence type="predicted"/>
<evidence type="ECO:0000256" key="1">
    <source>
        <dbReference type="SAM" id="Phobius"/>
    </source>
</evidence>
<dbReference type="STRING" id="1220578.FPE01S_03_04820"/>
<dbReference type="Pfam" id="PF10754">
    <property type="entry name" value="DUF2569"/>
    <property type="match status" value="1"/>
</dbReference>
<dbReference type="Gene3D" id="2.60.40.3140">
    <property type="match status" value="1"/>
</dbReference>
<protein>
    <recommendedName>
        <fullName evidence="7">DUF3857 domain-containing protein</fullName>
    </recommendedName>
</protein>
<dbReference type="Pfam" id="PF12969">
    <property type="entry name" value="DUF3857"/>
    <property type="match status" value="1"/>
</dbReference>
<organism evidence="5 6">
    <name type="scientific">Flavihumibacter petaseus NBRC 106054</name>
    <dbReference type="NCBI Taxonomy" id="1220578"/>
    <lineage>
        <taxon>Bacteria</taxon>
        <taxon>Pseudomonadati</taxon>
        <taxon>Bacteroidota</taxon>
        <taxon>Chitinophagia</taxon>
        <taxon>Chitinophagales</taxon>
        <taxon>Chitinophagaceae</taxon>
        <taxon>Flavihumibacter</taxon>
    </lineage>
</organism>
<keyword evidence="1" id="KW-0812">Transmembrane</keyword>
<dbReference type="InterPro" id="IPR038765">
    <property type="entry name" value="Papain-like_cys_pep_sf"/>
</dbReference>
<keyword evidence="2" id="KW-0732">Signal</keyword>
<dbReference type="Pfam" id="PF01841">
    <property type="entry name" value="Transglut_core"/>
    <property type="match status" value="1"/>
</dbReference>
<evidence type="ECO:0000259" key="4">
    <source>
        <dbReference type="Pfam" id="PF12969"/>
    </source>
</evidence>
<sequence length="841" mass="95868">MVKQLSLILTLLFAGMLLSAQTAGPAPQWLLPVTPENRQEPSAREVSDGYYLPLVEFQVNIPQKTSYRHFKRKIVNASGVQAASEISVQFHPEYEKVIYHQVKVIRNGNTMSRLSNQAIRVTSVESEADNYQYNNIKRTYIILEDIQAGDEIDYAYSVVGQNPVFRNYYAATWYFCHDTPISNYFLLIQYDAARKLNVTCRNGAAQPVEGRSGKLQTYEWRQPALSRWNENTAVPSWYENDPVITVTNVDNWKTLNNWALDVFHQYNYPPGPALRNKIAAWKTAAAGDTAAYAVNAIRYVQDNIRYLGFEVGVYSHQPHHPDDVFQKGYGDCKDKALLLVRLLREGGIPAWIALVNSSLEGHIENEAPSTGLFDHAIVALEYRGKQRFIDATSQYQRGGLEEIYVKDYGNALVVKPGNESLSPVTGNHLYSNKITETIEVLYPENGESRLEVRSEFEGGYADAARRHYHETSQEETRQHYEEYYGAIYDSVTLSEDIGFTDDSAQNRVVITESYTIPKLWTVTEGKQSFSLFAKTIYDQLTSLTDHKMNTPLALSFPAKTKYQVVVKMPEKWNIHFSPVLLHRDNYDFEFTSSTAGKTIMLDYQYESKNDHLAPEDLFRYKKDFKAMEEVMQSEIYQEGKFAGTQATSITEWHWPAVIVCLMVFGGMIPFLLRYNQRFEPGEFTGTYPLGVDLWTGLLGLSIVTQIVVLAAYFVANEAFNPGIMDAIRFNGSLGRYYTILTELALRSMLLCMSVASLFWFFMKRDIFPRFMLLYISASVGVNVLLCVLYYMSGLADGDNSLFIDALRQTVRSIIWGAVWGAYLYRSDRVKQVFVNIHPDNA</sequence>
<feature type="chain" id="PRO_5002430030" description="DUF3857 domain-containing protein" evidence="2">
    <location>
        <begin position="23"/>
        <end position="841"/>
    </location>
</feature>
<dbReference type="InterPro" id="IPR019690">
    <property type="entry name" value="DUF2569"/>
</dbReference>
<dbReference type="InterPro" id="IPR002931">
    <property type="entry name" value="Transglutaminase-like"/>
</dbReference>
<accession>A0A0E9N528</accession>
<dbReference type="Proteomes" id="UP000033121">
    <property type="component" value="Unassembled WGS sequence"/>
</dbReference>
<feature type="transmembrane region" description="Helical" evidence="1">
    <location>
        <begin position="735"/>
        <end position="760"/>
    </location>
</feature>
<dbReference type="InterPro" id="IPR024618">
    <property type="entry name" value="DUF3857"/>
</dbReference>